<evidence type="ECO:0000256" key="1">
    <source>
        <dbReference type="SAM" id="MobiDB-lite"/>
    </source>
</evidence>
<evidence type="ECO:0000313" key="3">
    <source>
        <dbReference type="Proteomes" id="UP001174314"/>
    </source>
</evidence>
<evidence type="ECO:0000313" key="2">
    <source>
        <dbReference type="EMBL" id="WPF25275.1"/>
    </source>
</evidence>
<dbReference type="AlphaFoldDB" id="A0AAU0Q353"/>
<dbReference type="RefSeq" id="WP_221924177.1">
    <property type="nucleotide sequence ID" value="NZ_CP137757.1"/>
</dbReference>
<reference evidence="2 3" key="1">
    <citation type="submission" date="2023-10" db="EMBL/GenBank/DDBJ databases">
        <title>complete genome sequence of Corynebacterium pseudokroppenstedtii P15-C1.</title>
        <authorList>
            <person name="Bruggemann H."/>
            <person name="Poehlein A."/>
        </authorList>
    </citation>
    <scope>NUCLEOTIDE SEQUENCE [LARGE SCALE GENOMIC DNA]</scope>
    <source>
        <strain evidence="2 3">P15_C1</strain>
    </source>
</reference>
<feature type="region of interest" description="Disordered" evidence="1">
    <location>
        <begin position="40"/>
        <end position="63"/>
    </location>
</feature>
<accession>A0AAU0Q353</accession>
<keyword evidence="3" id="KW-1185">Reference proteome</keyword>
<organism evidence="2 3">
    <name type="scientific">Corynebacterium pseudokroppenstedtii</name>
    <dbReference type="NCBI Taxonomy" id="2804917"/>
    <lineage>
        <taxon>Bacteria</taxon>
        <taxon>Bacillati</taxon>
        <taxon>Actinomycetota</taxon>
        <taxon>Actinomycetes</taxon>
        <taxon>Mycobacteriales</taxon>
        <taxon>Corynebacteriaceae</taxon>
        <taxon>Corynebacterium</taxon>
    </lineage>
</organism>
<sequence length="290" mass="30867">MTQAGAGAVAADLTALSNDEKVEILRSRMAHLVSVPDYPQAKESDSLPYSGERRSHTEEKESFERSMLDVLSLQGPLGELTSLGGLPRGAATSIADCPTALVHIIAQVTAAGKHVAVIGLSDLLWAAVSDAGGDLSLIAVVDCPEATGNADINAPDPLSVLGVLCEGMDLVIYCGQGQADVPPSLARPVMSRVRSSRCALLVCGVRWPGVSLRIDATVSAFRGLGRGRGRIRGMSVDMRVEDRHRPPQRGQWHMGVGSFAQPIRHHRPTQTHHWRKSVKALDLNAVEAAV</sequence>
<dbReference type="EMBL" id="CP137757">
    <property type="protein sequence ID" value="WPF25275.1"/>
    <property type="molecule type" value="Genomic_DNA"/>
</dbReference>
<protein>
    <submittedName>
        <fullName evidence="2">Uncharacterized protein</fullName>
    </submittedName>
</protein>
<dbReference type="KEGG" id="cpsk:Q0N40_01600"/>
<gene>
    <name evidence="2" type="ORF">Q0N40_01600</name>
</gene>
<name>A0AAU0Q353_9CORY</name>
<proteinExistence type="predicted"/>
<dbReference type="Proteomes" id="UP001174314">
    <property type="component" value="Chromosome"/>
</dbReference>